<evidence type="ECO:0000256" key="1">
    <source>
        <dbReference type="SAM" id="MobiDB-lite"/>
    </source>
</evidence>
<dbReference type="EMBL" id="UZAI01020966">
    <property type="protein sequence ID" value="VDP53949.1"/>
    <property type="molecule type" value="Genomic_DNA"/>
</dbReference>
<feature type="region of interest" description="Disordered" evidence="1">
    <location>
        <begin position="1"/>
        <end position="45"/>
    </location>
</feature>
<organism evidence="2 3">
    <name type="scientific">Schistosoma margrebowiei</name>
    <dbReference type="NCBI Taxonomy" id="48269"/>
    <lineage>
        <taxon>Eukaryota</taxon>
        <taxon>Metazoa</taxon>
        <taxon>Spiralia</taxon>
        <taxon>Lophotrochozoa</taxon>
        <taxon>Platyhelminthes</taxon>
        <taxon>Trematoda</taxon>
        <taxon>Digenea</taxon>
        <taxon>Strigeidida</taxon>
        <taxon>Schistosomatoidea</taxon>
        <taxon>Schistosomatidae</taxon>
        <taxon>Schistosoma</taxon>
    </lineage>
</organism>
<dbReference type="AlphaFoldDB" id="A0A3P8I7W9"/>
<name>A0A3P8I7W9_9TREM</name>
<gene>
    <name evidence="2" type="ORF">SMRZ_LOCUS25114</name>
</gene>
<dbReference type="Proteomes" id="UP000277204">
    <property type="component" value="Unassembled WGS sequence"/>
</dbReference>
<protein>
    <submittedName>
        <fullName evidence="2">Uncharacterized protein</fullName>
    </submittedName>
</protein>
<reference evidence="2 3" key="1">
    <citation type="submission" date="2018-11" db="EMBL/GenBank/DDBJ databases">
        <authorList>
            <consortium name="Pathogen Informatics"/>
        </authorList>
    </citation>
    <scope>NUCLEOTIDE SEQUENCE [LARGE SCALE GENOMIC DNA]</scope>
    <source>
        <strain evidence="2 3">Zambia</strain>
    </source>
</reference>
<sequence length="61" mass="6903">MDKIQEGRNKKAAINISRTRTKKAKTQTEYTGDDTQGERSMRADKRKCVKDLAMTAEKAAK</sequence>
<evidence type="ECO:0000313" key="3">
    <source>
        <dbReference type="Proteomes" id="UP000277204"/>
    </source>
</evidence>
<evidence type="ECO:0000313" key="2">
    <source>
        <dbReference type="EMBL" id="VDP53949.1"/>
    </source>
</evidence>
<keyword evidence="3" id="KW-1185">Reference proteome</keyword>
<proteinExistence type="predicted"/>
<accession>A0A3P8I7W9</accession>